<dbReference type="PANTHER" id="PTHR43586:SF8">
    <property type="entry name" value="CYSTEINE DESULFURASE 1, CHLOROPLASTIC"/>
    <property type="match status" value="1"/>
</dbReference>
<comment type="cofactor">
    <cofactor evidence="1">
        <name>pyridoxal 5'-phosphate</name>
        <dbReference type="ChEBI" id="CHEBI:597326"/>
    </cofactor>
</comment>
<reference evidence="5" key="1">
    <citation type="journal article" date="2016" name="Genome Announc.">
        <title>Complete genome sequence of Alkaliphilus metalliredigens strain QYMF, an alkaliphilic and metal-reducing bacterium isolated from borax-contaminated leachate ponds.</title>
        <authorList>
            <person name="Hwang C."/>
            <person name="Copeland A."/>
            <person name="Lucas S."/>
            <person name="Lapidus A."/>
            <person name="Barry K."/>
            <person name="Detter J.C."/>
            <person name="Glavina Del Rio T."/>
            <person name="Hammon N."/>
            <person name="Israni S."/>
            <person name="Dalin E."/>
            <person name="Tice H."/>
            <person name="Pitluck S."/>
            <person name="Chertkov O."/>
            <person name="Brettin T."/>
            <person name="Bruce D."/>
            <person name="Han C."/>
            <person name="Schmutz J."/>
            <person name="Larimer F."/>
            <person name="Land M.L."/>
            <person name="Hauser L."/>
            <person name="Kyrpides N."/>
            <person name="Mikhailova N."/>
            <person name="Ye Q."/>
            <person name="Zhou J."/>
            <person name="Richardson P."/>
            <person name="Fields M.W."/>
        </authorList>
    </citation>
    <scope>NUCLEOTIDE SEQUENCE [LARGE SCALE GENOMIC DNA]</scope>
    <source>
        <strain evidence="5">QYMF</strain>
    </source>
</reference>
<dbReference type="SUPFAM" id="SSF53383">
    <property type="entry name" value="PLP-dependent transferases"/>
    <property type="match status" value="1"/>
</dbReference>
<feature type="domain" description="Aminotransferase class V" evidence="3">
    <location>
        <begin position="20"/>
        <end position="398"/>
    </location>
</feature>
<evidence type="ECO:0000259" key="3">
    <source>
        <dbReference type="Pfam" id="PF00266"/>
    </source>
</evidence>
<protein>
    <submittedName>
        <fullName evidence="4">Aminotransferase, class V</fullName>
    </submittedName>
</protein>
<dbReference type="Gene3D" id="3.90.1150.10">
    <property type="entry name" value="Aspartate Aminotransferase, domain 1"/>
    <property type="match status" value="1"/>
</dbReference>
<dbReference type="eggNOG" id="COG0520">
    <property type="taxonomic scope" value="Bacteria"/>
</dbReference>
<dbReference type="PANTHER" id="PTHR43586">
    <property type="entry name" value="CYSTEINE DESULFURASE"/>
    <property type="match status" value="1"/>
</dbReference>
<proteinExistence type="predicted"/>
<dbReference type="GO" id="GO:0008483">
    <property type="term" value="F:transaminase activity"/>
    <property type="evidence" value="ECO:0007669"/>
    <property type="project" value="UniProtKB-KW"/>
</dbReference>
<dbReference type="KEGG" id="amt:Amet_1650"/>
<dbReference type="Gene3D" id="3.40.640.10">
    <property type="entry name" value="Type I PLP-dependent aspartate aminotransferase-like (Major domain)"/>
    <property type="match status" value="1"/>
</dbReference>
<keyword evidence="4" id="KW-0032">Aminotransferase</keyword>
<dbReference type="InterPro" id="IPR015421">
    <property type="entry name" value="PyrdxlP-dep_Trfase_major"/>
</dbReference>
<evidence type="ECO:0000256" key="2">
    <source>
        <dbReference type="ARBA" id="ARBA00022898"/>
    </source>
</evidence>
<organism evidence="4 5">
    <name type="scientific">Alkaliphilus metalliredigens (strain QYMF)</name>
    <dbReference type="NCBI Taxonomy" id="293826"/>
    <lineage>
        <taxon>Bacteria</taxon>
        <taxon>Bacillati</taxon>
        <taxon>Bacillota</taxon>
        <taxon>Clostridia</taxon>
        <taxon>Peptostreptococcales</taxon>
        <taxon>Natronincolaceae</taxon>
        <taxon>Alkaliphilus</taxon>
    </lineage>
</organism>
<sequence>MDIENIRNEFPILINNPDKIYFDSASTTQKPYAVIHTLNNFYTNCCANIGRGSYEWANKLDIEVNEARKKVASFINAPSPNEIVFTSGTTHSSNTIIYSWALHHLKEGDEVLVCYSDHKSAIMPWIHIKNILQGFSIKIKVIPILINSQGDYNEIDLYEKVNRKTKVINLTHIHNVFGIEMGIKEMISNLRSNKEIVFIVDASQSIGHVRVDVQDLEADFLYFSGHKMFAANGTGVLWVNKRLHSQIRPFMVGGNNKIEVSGEGFYHEDKIQNLLESGTMDIPSILTLGAAIDFIKEIGIEQIEAYLLHLTQYLIEELKTIKEVQFLPGPALCSCIIGNGIVSFKIQGEKSQDIGYVLNDYGVFIRAGSHCMGDESLAEDSIRVSLQIYNTVEEIDRFISIIKEIVEAI</sequence>
<dbReference type="EMBL" id="CP000724">
    <property type="protein sequence ID" value="ABR47827.1"/>
    <property type="molecule type" value="Genomic_DNA"/>
</dbReference>
<keyword evidence="2" id="KW-0663">Pyridoxal phosphate</keyword>
<evidence type="ECO:0000256" key="1">
    <source>
        <dbReference type="ARBA" id="ARBA00001933"/>
    </source>
</evidence>
<evidence type="ECO:0000313" key="4">
    <source>
        <dbReference type="EMBL" id="ABR47827.1"/>
    </source>
</evidence>
<dbReference type="InterPro" id="IPR000192">
    <property type="entry name" value="Aminotrans_V_dom"/>
</dbReference>
<dbReference type="HOGENOM" id="CLU_003433_2_5_9"/>
<dbReference type="Pfam" id="PF00266">
    <property type="entry name" value="Aminotran_5"/>
    <property type="match status" value="1"/>
</dbReference>
<keyword evidence="5" id="KW-1185">Reference proteome</keyword>
<dbReference type="InterPro" id="IPR015424">
    <property type="entry name" value="PyrdxlP-dep_Trfase"/>
</dbReference>
<gene>
    <name evidence="4" type="ordered locus">Amet_1650</name>
</gene>
<keyword evidence="4" id="KW-0808">Transferase</keyword>
<dbReference type="InterPro" id="IPR015422">
    <property type="entry name" value="PyrdxlP-dep_Trfase_small"/>
</dbReference>
<dbReference type="STRING" id="293826.Amet_1650"/>
<dbReference type="AlphaFoldDB" id="A6TNQ9"/>
<name>A6TNQ9_ALKMQ</name>
<dbReference type="Proteomes" id="UP000001572">
    <property type="component" value="Chromosome"/>
</dbReference>
<evidence type="ECO:0000313" key="5">
    <source>
        <dbReference type="Proteomes" id="UP000001572"/>
    </source>
</evidence>
<accession>A6TNQ9</accession>